<comment type="caution">
    <text evidence="1">The sequence shown here is derived from an EMBL/GenBank/DDBJ whole genome shotgun (WGS) entry which is preliminary data.</text>
</comment>
<reference evidence="1 2" key="1">
    <citation type="submission" date="2023-09" db="EMBL/GenBank/DDBJ databases">
        <authorList>
            <person name="Wang M."/>
        </authorList>
    </citation>
    <scope>NUCLEOTIDE SEQUENCE [LARGE SCALE GENOMIC DNA]</scope>
    <source>
        <strain evidence="1">GT-2023</strain>
        <tissue evidence="1">Liver</tissue>
    </source>
</reference>
<evidence type="ECO:0000313" key="2">
    <source>
        <dbReference type="Proteomes" id="UP001558613"/>
    </source>
</evidence>
<dbReference type="Proteomes" id="UP001558613">
    <property type="component" value="Unassembled WGS sequence"/>
</dbReference>
<organism evidence="1 2">
    <name type="scientific">Cirrhinus molitorella</name>
    <name type="common">mud carp</name>
    <dbReference type="NCBI Taxonomy" id="172907"/>
    <lineage>
        <taxon>Eukaryota</taxon>
        <taxon>Metazoa</taxon>
        <taxon>Chordata</taxon>
        <taxon>Craniata</taxon>
        <taxon>Vertebrata</taxon>
        <taxon>Euteleostomi</taxon>
        <taxon>Actinopterygii</taxon>
        <taxon>Neopterygii</taxon>
        <taxon>Teleostei</taxon>
        <taxon>Ostariophysi</taxon>
        <taxon>Cypriniformes</taxon>
        <taxon>Cyprinidae</taxon>
        <taxon>Labeoninae</taxon>
        <taxon>Labeonini</taxon>
        <taxon>Cirrhinus</taxon>
    </lineage>
</organism>
<dbReference type="EMBL" id="JAYMGO010000004">
    <property type="protein sequence ID" value="KAL1276329.1"/>
    <property type="molecule type" value="Genomic_DNA"/>
</dbReference>
<dbReference type="Pfam" id="PF05380">
    <property type="entry name" value="Peptidase_A17"/>
    <property type="match status" value="1"/>
</dbReference>
<evidence type="ECO:0000313" key="1">
    <source>
        <dbReference type="EMBL" id="KAL1276329.1"/>
    </source>
</evidence>
<keyword evidence="2" id="KW-1185">Reference proteome</keyword>
<dbReference type="PANTHER" id="PTHR47331:SF5">
    <property type="entry name" value="RIBONUCLEASE H"/>
    <property type="match status" value="1"/>
</dbReference>
<protein>
    <submittedName>
        <fullName evidence="1">Uncharacterized protein</fullName>
    </submittedName>
</protein>
<dbReference type="PANTHER" id="PTHR47331">
    <property type="entry name" value="PHD-TYPE DOMAIN-CONTAINING PROTEIN"/>
    <property type="match status" value="1"/>
</dbReference>
<sequence>MELQWQQRDLDCFQVYVKLQRRCYCRGILSTVASIYDPLGFIAPILLKGKGILQEACKRGIGWDDSLSKELQLRWEQWKQNLYDLHRINIPRMYVLRPLGEH</sequence>
<name>A0ABR3NH85_9TELE</name>
<accession>A0ABR3NH85</accession>
<proteinExistence type="predicted"/>
<dbReference type="InterPro" id="IPR008042">
    <property type="entry name" value="Retrotrans_Pao"/>
</dbReference>
<gene>
    <name evidence="1" type="ORF">QQF64_035952</name>
</gene>